<protein>
    <submittedName>
        <fullName evidence="1">Uncharacterized protein</fullName>
    </submittedName>
</protein>
<comment type="caution">
    <text evidence="1">The sequence shown here is derived from an EMBL/GenBank/DDBJ whole genome shotgun (WGS) entry which is preliminary data.</text>
</comment>
<gene>
    <name evidence="1" type="ORF">CK510_10110</name>
</gene>
<accession>A0A2A2TK84</accession>
<dbReference type="Proteomes" id="UP000218238">
    <property type="component" value="Unassembled WGS sequence"/>
</dbReference>
<reference evidence="1 2" key="1">
    <citation type="submission" date="2017-08" db="EMBL/GenBank/DDBJ databases">
        <title>Draft genome sequence of filamentous cyanobacterium Calothrix elsteri CCALA 953.</title>
        <authorList>
            <person name="Gagunashvili A.N."/>
            <person name="Elster J."/>
            <person name="Andresson O.S."/>
        </authorList>
    </citation>
    <scope>NUCLEOTIDE SEQUENCE [LARGE SCALE GENOMIC DNA]</scope>
    <source>
        <strain evidence="1 2">CCALA 953</strain>
    </source>
</reference>
<evidence type="ECO:0000313" key="1">
    <source>
        <dbReference type="EMBL" id="PAX56525.1"/>
    </source>
</evidence>
<sequence length="156" mass="17883">MGGKFPPTFDIFVYLWWIKMDRITSGLLTAFREEQSLPSDLDEFLLFEHFVNYCIVSKEYNDSFSLEDIHVGGASDKALDGVAIIINGNLVNSKEELEDLERANKYLDVEFLLIQSKTSSNFDSGEIAKFLLGSKDFFCEQSQLPENKHIQVTRRN</sequence>
<evidence type="ECO:0000313" key="2">
    <source>
        <dbReference type="Proteomes" id="UP000218238"/>
    </source>
</evidence>
<dbReference type="EMBL" id="NTFS01000086">
    <property type="protein sequence ID" value="PAX56525.1"/>
    <property type="molecule type" value="Genomic_DNA"/>
</dbReference>
<organism evidence="1 2">
    <name type="scientific">Brunnivagina elsteri CCALA 953</name>
    <dbReference type="NCBI Taxonomy" id="987040"/>
    <lineage>
        <taxon>Bacteria</taxon>
        <taxon>Bacillati</taxon>
        <taxon>Cyanobacteriota</taxon>
        <taxon>Cyanophyceae</taxon>
        <taxon>Nostocales</taxon>
        <taxon>Calotrichaceae</taxon>
        <taxon>Brunnivagina</taxon>
    </lineage>
</organism>
<proteinExistence type="predicted"/>
<name>A0A2A2TK84_9CYAN</name>
<dbReference type="AlphaFoldDB" id="A0A2A2TK84"/>
<keyword evidence="2" id="KW-1185">Reference proteome</keyword>